<name>A0A1C5AFI8_9ACTN</name>
<reference evidence="2 3" key="1">
    <citation type="submission" date="2016-06" db="EMBL/GenBank/DDBJ databases">
        <authorList>
            <person name="Kjaerup R.B."/>
            <person name="Dalgaard T.S."/>
            <person name="Juul-Madsen H.R."/>
        </authorList>
    </citation>
    <scope>NUCLEOTIDE SEQUENCE [LARGE SCALE GENOMIC DNA]</scope>
    <source>
        <strain evidence="2 3">DSM 44871</strain>
    </source>
</reference>
<dbReference type="AlphaFoldDB" id="A0A1C5AFI8"/>
<dbReference type="STRING" id="285676.GA0070561_0186"/>
<gene>
    <name evidence="2" type="ORF">GA0070561_0186</name>
</gene>
<evidence type="ECO:0000256" key="1">
    <source>
        <dbReference type="SAM" id="MobiDB-lite"/>
    </source>
</evidence>
<organism evidence="2 3">
    <name type="scientific">Micromonospora saelicesensis</name>
    <dbReference type="NCBI Taxonomy" id="285676"/>
    <lineage>
        <taxon>Bacteria</taxon>
        <taxon>Bacillati</taxon>
        <taxon>Actinomycetota</taxon>
        <taxon>Actinomycetes</taxon>
        <taxon>Micromonosporales</taxon>
        <taxon>Micromonosporaceae</taxon>
        <taxon>Micromonospora</taxon>
    </lineage>
</organism>
<dbReference type="Proteomes" id="UP000198864">
    <property type="component" value="Unassembled WGS sequence"/>
</dbReference>
<feature type="compositionally biased region" description="Basic and acidic residues" evidence="1">
    <location>
        <begin position="242"/>
        <end position="251"/>
    </location>
</feature>
<proteinExistence type="predicted"/>
<evidence type="ECO:0000313" key="3">
    <source>
        <dbReference type="Proteomes" id="UP000198864"/>
    </source>
</evidence>
<dbReference type="EMBL" id="FMCR01000010">
    <property type="protein sequence ID" value="SCF44022.1"/>
    <property type="molecule type" value="Genomic_DNA"/>
</dbReference>
<sequence>MVDVLRLEPLLFPAEFTSHRMGILVNGLDVAATAYPADGFYGQPVAGFAPSWLLGPDGLAATPEAREIAVGGSDMSEDQLTVRVCQAGSEVLWDRWRLRVIDRVHKEGAEIGLGSFQFDSHAYAEELTKATERTTRTWPARLVAENLQVTLWREGWDQDGGAWIRRYVAIRAPEDRPDVVEISYYARDLSGQRYALPGSYVVTFPVDGTDPDVQAQAIADRLGHEDLKPISVHQPRRRRKPAGRDAAESPS</sequence>
<dbReference type="RefSeq" id="WP_091409464.1">
    <property type="nucleotide sequence ID" value="NZ_FMCR01000010.1"/>
</dbReference>
<protein>
    <submittedName>
        <fullName evidence="2">Uncharacterized protein</fullName>
    </submittedName>
</protein>
<accession>A0A1C5AFI8</accession>
<evidence type="ECO:0000313" key="2">
    <source>
        <dbReference type="EMBL" id="SCF44022.1"/>
    </source>
</evidence>
<feature type="region of interest" description="Disordered" evidence="1">
    <location>
        <begin position="224"/>
        <end position="251"/>
    </location>
</feature>